<accession>A0A7J9NDM1</accession>
<name>A0A7J9NDM1_GOSSC</name>
<evidence type="ECO:0000313" key="2">
    <source>
        <dbReference type="Proteomes" id="UP000593576"/>
    </source>
</evidence>
<comment type="caution">
    <text evidence="1">The sequence shown here is derived from an EMBL/GenBank/DDBJ whole genome shotgun (WGS) entry which is preliminary data.</text>
</comment>
<protein>
    <recommendedName>
        <fullName evidence="3">RNase H type-1 domain-containing protein</fullName>
    </recommendedName>
</protein>
<evidence type="ECO:0008006" key="3">
    <source>
        <dbReference type="Google" id="ProtNLM"/>
    </source>
</evidence>
<keyword evidence="2" id="KW-1185">Reference proteome</keyword>
<dbReference type="Proteomes" id="UP000593576">
    <property type="component" value="Unassembled WGS sequence"/>
</dbReference>
<dbReference type="EMBL" id="JABFAF010278930">
    <property type="protein sequence ID" value="MBA0881237.1"/>
    <property type="molecule type" value="Genomic_DNA"/>
</dbReference>
<reference evidence="1 2" key="1">
    <citation type="journal article" date="2019" name="Genome Biol. Evol.">
        <title>Insights into the evolution of the New World diploid cottons (Gossypium, subgenus Houzingenia) based on genome sequencing.</title>
        <authorList>
            <person name="Grover C.E."/>
            <person name="Arick M.A. 2nd"/>
            <person name="Thrash A."/>
            <person name="Conover J.L."/>
            <person name="Sanders W.S."/>
            <person name="Peterson D.G."/>
            <person name="Frelichowski J.E."/>
            <person name="Scheffler J.A."/>
            <person name="Scheffler B.E."/>
            <person name="Wendel J.F."/>
        </authorList>
    </citation>
    <scope>NUCLEOTIDE SEQUENCE [LARGE SCALE GENOMIC DNA]</scope>
    <source>
        <strain evidence="1">1</strain>
        <tissue evidence="1">Leaf</tissue>
    </source>
</reference>
<gene>
    <name evidence="1" type="ORF">Goshw_010344</name>
</gene>
<sequence length="106" mass="11608">MKFNVCGIANEKVTGCGGVLMDIEGVARALFSGPIAANDIVSVKVGVVFISLDYSYPWDRRLMAILLKIEHVVNVVFSMAYQKGNEIASTLAVANINHGDMFKAWW</sequence>
<evidence type="ECO:0000313" key="1">
    <source>
        <dbReference type="EMBL" id="MBA0881237.1"/>
    </source>
</evidence>
<dbReference type="AlphaFoldDB" id="A0A7J9NDM1"/>
<organism evidence="1 2">
    <name type="scientific">Gossypium schwendimanii</name>
    <name type="common">Cotton</name>
    <dbReference type="NCBI Taxonomy" id="34291"/>
    <lineage>
        <taxon>Eukaryota</taxon>
        <taxon>Viridiplantae</taxon>
        <taxon>Streptophyta</taxon>
        <taxon>Embryophyta</taxon>
        <taxon>Tracheophyta</taxon>
        <taxon>Spermatophyta</taxon>
        <taxon>Magnoliopsida</taxon>
        <taxon>eudicotyledons</taxon>
        <taxon>Gunneridae</taxon>
        <taxon>Pentapetalae</taxon>
        <taxon>rosids</taxon>
        <taxon>malvids</taxon>
        <taxon>Malvales</taxon>
        <taxon>Malvaceae</taxon>
        <taxon>Malvoideae</taxon>
        <taxon>Gossypium</taxon>
    </lineage>
</organism>
<proteinExistence type="predicted"/>